<dbReference type="SMART" id="SM01260">
    <property type="entry name" value="LANC_like"/>
    <property type="match status" value="1"/>
</dbReference>
<dbReference type="EMBL" id="JBHSOF010000017">
    <property type="protein sequence ID" value="MFC5664360.1"/>
    <property type="molecule type" value="Genomic_DNA"/>
</dbReference>
<feature type="region of interest" description="Disordered" evidence="7">
    <location>
        <begin position="1"/>
        <end position="27"/>
    </location>
</feature>
<protein>
    <recommendedName>
        <fullName evidence="1">non-specific serine/threonine protein kinase</fullName>
        <ecNumber evidence="1">2.7.11.1</ecNumber>
    </recommendedName>
</protein>
<dbReference type="PANTHER" id="PTHR43289:SF6">
    <property type="entry name" value="SERINE_THREONINE-PROTEIN KINASE NEKL-3"/>
    <property type="match status" value="1"/>
</dbReference>
<dbReference type="Gene3D" id="3.30.200.20">
    <property type="entry name" value="Phosphorylase Kinase, domain 1"/>
    <property type="match status" value="1"/>
</dbReference>
<dbReference type="PANTHER" id="PTHR43289">
    <property type="entry name" value="MITOGEN-ACTIVATED PROTEIN KINASE KINASE KINASE 20-RELATED"/>
    <property type="match status" value="1"/>
</dbReference>
<evidence type="ECO:0000259" key="8">
    <source>
        <dbReference type="PROSITE" id="PS50011"/>
    </source>
</evidence>
<keyword evidence="3" id="KW-0808">Transferase</keyword>
<reference evidence="10" key="1">
    <citation type="journal article" date="2019" name="Int. J. Syst. Evol. Microbiol.">
        <title>The Global Catalogue of Microorganisms (GCM) 10K type strain sequencing project: providing services to taxonomists for standard genome sequencing and annotation.</title>
        <authorList>
            <consortium name="The Broad Institute Genomics Platform"/>
            <consortium name="The Broad Institute Genome Sequencing Center for Infectious Disease"/>
            <person name="Wu L."/>
            <person name="Ma J."/>
        </authorList>
    </citation>
    <scope>NUCLEOTIDE SEQUENCE [LARGE SCALE GENOMIC DNA]</scope>
    <source>
        <strain evidence="10">CGMCC 4.1437</strain>
    </source>
</reference>
<dbReference type="InterPro" id="IPR011009">
    <property type="entry name" value="Kinase-like_dom_sf"/>
</dbReference>
<evidence type="ECO:0000256" key="4">
    <source>
        <dbReference type="ARBA" id="ARBA00022741"/>
    </source>
</evidence>
<evidence type="ECO:0000313" key="9">
    <source>
        <dbReference type="EMBL" id="MFC5664360.1"/>
    </source>
</evidence>
<dbReference type="SMART" id="SM00220">
    <property type="entry name" value="S_TKc"/>
    <property type="match status" value="1"/>
</dbReference>
<dbReference type="InterPro" id="IPR057929">
    <property type="entry name" value="RamC_N"/>
</dbReference>
<evidence type="ECO:0000256" key="2">
    <source>
        <dbReference type="ARBA" id="ARBA00022527"/>
    </source>
</evidence>
<dbReference type="PRINTS" id="PR01950">
    <property type="entry name" value="LANCSUPER"/>
</dbReference>
<dbReference type="Pfam" id="PF00069">
    <property type="entry name" value="Pkinase"/>
    <property type="match status" value="1"/>
</dbReference>
<evidence type="ECO:0000256" key="5">
    <source>
        <dbReference type="ARBA" id="ARBA00022777"/>
    </source>
</evidence>
<dbReference type="SUPFAM" id="SSF158745">
    <property type="entry name" value="LanC-like"/>
    <property type="match status" value="1"/>
</dbReference>
<evidence type="ECO:0000256" key="7">
    <source>
        <dbReference type="SAM" id="MobiDB-lite"/>
    </source>
</evidence>
<feature type="compositionally biased region" description="Basic and acidic residues" evidence="7">
    <location>
        <begin position="597"/>
        <end position="612"/>
    </location>
</feature>
<proteinExistence type="predicted"/>
<accession>A0ABW0X786</accession>
<dbReference type="NCBIfam" id="NF038150">
    <property type="entry name" value="lanthi_synth_IV"/>
    <property type="match status" value="1"/>
</dbReference>
<dbReference type="EC" id="2.7.11.1" evidence="1"/>
<sequence>MEADTSLRTAGGTGGGTGWADHGPDPAGRWPEMTRAALAAADGRADGRVTDWRVTVEGFWCTAGPAAGELPDEGWKLHVSAASAVGGAVLAAVTEVLAEDPCAFRFAAGPAQLHELNSCHGDRGSAGKFITVYPAGEPQFRRLAAALHRATDGLPGPVVLSDRPYRPGSLVHYRYGAIAARAELGNDGGYRSMLRGPDGERVEDVRGEAYRCPPWARDPLGVDGPRAFDGPQAVAGPAGPAPADPVGGAPMAVRGWPGYRPGIGRPAPRRRGSGGVLLAGRYVVTAAIRHGIEGGVFLGRDTDGGAEVVVKQARAHIEVDRDGTDARATLRHEAALLARLEGLGLAPRPVELVEQDDSLFLVQERIAGQPLGDWVAARLRRDGSPGVDWAEAEPMAHALLDLVERVHEQGLVLRGLSPGHVLVQPDGSLRLVDLAPAAEAGSRAVAGGTPGYRAPEQGPGRLALVAAAGAPAPERRIGGFARLTAGRGGDGTRTAEPEADLYALGGLLFLLATGHDPLLPEDLPHARPVTDRLGRWLALAARCGTTAHRLAPAVLGLRAEKPHRRWHPARVREALAPDGPGSADHGGAFRHPGPAPAEDRPTEDRPVPDRPPPRRPAQGPTDGPGLVHSDGDGGTAVLDRVLHDGLRHIAATATPLRPDRLWPVVPAGERSDPCNVQHGAAGVLALLARAAATPGLPEDVRTLAGTTARTAAGWIERRCAAEPVVLPGLHFGRSGAAWALLDAARALGDHALAGRAAELAGRIAVEWPNPDVCHGATGAGFLQLRCAAEGVSGGGAGPAEFLARASRCGHGLLASARQTPYGVVWPVPQDFDSALAGITHLGFAHGVAGVGAFLLAAAGATGDGVLLDGARAAGRTLTATARLDPPGPEGPTTRLDPPNSAGPVGAEDVPAAWWPRSADDPAHVRLAHWCNGSSGAGTFLLRLWRATGDADAHRLALAAGRAVTAGRWHSGVCACHGLAGDGEFLLDLAEATGDPGFRAAAVESGLLIAARSALRDGLLVLPDETGTGCAPAYGTGTAGALAFLLRLRHGGPRLWVDPTPFDAAERSSPGTDRVPGPRPGLGGVVAP</sequence>
<feature type="domain" description="Protein kinase" evidence="8">
    <location>
        <begin position="282"/>
        <end position="575"/>
    </location>
</feature>
<dbReference type="InterPro" id="IPR007822">
    <property type="entry name" value="LANC-like"/>
</dbReference>
<dbReference type="Gene3D" id="1.10.510.10">
    <property type="entry name" value="Transferase(Phosphotransferase) domain 1"/>
    <property type="match status" value="1"/>
</dbReference>
<dbReference type="PROSITE" id="PS50011">
    <property type="entry name" value="PROTEIN_KINASE_DOM"/>
    <property type="match status" value="1"/>
</dbReference>
<dbReference type="Gene3D" id="1.50.10.20">
    <property type="match status" value="1"/>
</dbReference>
<keyword evidence="10" id="KW-1185">Reference proteome</keyword>
<organism evidence="9 10">
    <name type="scientific">Kitasatospora misakiensis</name>
    <dbReference type="NCBI Taxonomy" id="67330"/>
    <lineage>
        <taxon>Bacteria</taxon>
        <taxon>Bacillati</taxon>
        <taxon>Actinomycetota</taxon>
        <taxon>Actinomycetes</taxon>
        <taxon>Kitasatosporales</taxon>
        <taxon>Streptomycetaceae</taxon>
        <taxon>Kitasatospora</taxon>
    </lineage>
</organism>
<keyword evidence="4" id="KW-0547">Nucleotide-binding</keyword>
<keyword evidence="5" id="KW-0418">Kinase</keyword>
<gene>
    <name evidence="9" type="primary">lanL</name>
    <name evidence="9" type="ORF">ACFP3U_15370</name>
</gene>
<dbReference type="CDD" id="cd04791">
    <property type="entry name" value="LanC_SerThrkinase"/>
    <property type="match status" value="1"/>
</dbReference>
<evidence type="ECO:0000256" key="1">
    <source>
        <dbReference type="ARBA" id="ARBA00012513"/>
    </source>
</evidence>
<dbReference type="InterPro" id="IPR000719">
    <property type="entry name" value="Prot_kinase_dom"/>
</dbReference>
<dbReference type="SUPFAM" id="SSF56112">
    <property type="entry name" value="Protein kinase-like (PK-like)"/>
    <property type="match status" value="1"/>
</dbReference>
<evidence type="ECO:0000256" key="6">
    <source>
        <dbReference type="ARBA" id="ARBA00022840"/>
    </source>
</evidence>
<keyword evidence="2" id="KW-0723">Serine/threonine-protein kinase</keyword>
<evidence type="ECO:0000256" key="3">
    <source>
        <dbReference type="ARBA" id="ARBA00022679"/>
    </source>
</evidence>
<dbReference type="Pfam" id="PF05147">
    <property type="entry name" value="LANC_like"/>
    <property type="match status" value="2"/>
</dbReference>
<comment type="caution">
    <text evidence="9">The sequence shown here is derived from an EMBL/GenBank/DDBJ whole genome shotgun (WGS) entry which is preliminary data.</text>
</comment>
<name>A0ABW0X786_9ACTN</name>
<feature type="region of interest" description="Disordered" evidence="7">
    <location>
        <begin position="574"/>
        <end position="636"/>
    </location>
</feature>
<dbReference type="InterPro" id="IPR058053">
    <property type="entry name" value="RamC_C"/>
</dbReference>
<evidence type="ECO:0000313" key="10">
    <source>
        <dbReference type="Proteomes" id="UP001595975"/>
    </source>
</evidence>
<dbReference type="RefSeq" id="WP_380226061.1">
    <property type="nucleotide sequence ID" value="NZ_JBHSOF010000017.1"/>
</dbReference>
<keyword evidence="6" id="KW-0067">ATP-binding</keyword>
<dbReference type="Pfam" id="PF25816">
    <property type="entry name" value="RamC_N"/>
    <property type="match status" value="1"/>
</dbReference>
<dbReference type="Proteomes" id="UP001595975">
    <property type="component" value="Unassembled WGS sequence"/>
</dbReference>
<feature type="region of interest" description="Disordered" evidence="7">
    <location>
        <begin position="878"/>
        <end position="908"/>
    </location>
</feature>
<feature type="region of interest" description="Disordered" evidence="7">
    <location>
        <begin position="1064"/>
        <end position="1087"/>
    </location>
</feature>